<dbReference type="Pfam" id="PF00126">
    <property type="entry name" value="HTH_1"/>
    <property type="match status" value="1"/>
</dbReference>
<keyword evidence="2" id="KW-0805">Transcription regulation</keyword>
<dbReference type="GO" id="GO:0000976">
    <property type="term" value="F:transcription cis-regulatory region binding"/>
    <property type="evidence" value="ECO:0007669"/>
    <property type="project" value="TreeGrafter"/>
</dbReference>
<dbReference type="PANTHER" id="PTHR30126:SF39">
    <property type="entry name" value="HTH-TYPE TRANSCRIPTIONAL REGULATOR CYSL"/>
    <property type="match status" value="1"/>
</dbReference>
<evidence type="ECO:0000256" key="1">
    <source>
        <dbReference type="ARBA" id="ARBA00009437"/>
    </source>
</evidence>
<dbReference type="PANTHER" id="PTHR30126">
    <property type="entry name" value="HTH-TYPE TRANSCRIPTIONAL REGULATOR"/>
    <property type="match status" value="1"/>
</dbReference>
<organism evidence="7 8">
    <name type="scientific">Flavonifractor plautii</name>
    <name type="common">Fusobacterium plautii</name>
    <dbReference type="NCBI Taxonomy" id="292800"/>
    <lineage>
        <taxon>Bacteria</taxon>
        <taxon>Bacillati</taxon>
        <taxon>Bacillota</taxon>
        <taxon>Clostridia</taxon>
        <taxon>Eubacteriales</taxon>
        <taxon>Oscillospiraceae</taxon>
        <taxon>Flavonifractor</taxon>
    </lineage>
</organism>
<comment type="similarity">
    <text evidence="1">Belongs to the LysR transcriptional regulatory family.</text>
</comment>
<dbReference type="SUPFAM" id="SSF46785">
    <property type="entry name" value="Winged helix' DNA-binding domain"/>
    <property type="match status" value="1"/>
</dbReference>
<evidence type="ECO:0000256" key="2">
    <source>
        <dbReference type="ARBA" id="ARBA00023015"/>
    </source>
</evidence>
<dbReference type="SUPFAM" id="SSF53850">
    <property type="entry name" value="Periplasmic binding protein-like II"/>
    <property type="match status" value="1"/>
</dbReference>
<protein>
    <submittedName>
        <fullName evidence="7">LysR family transcriptional regulator</fullName>
    </submittedName>
</protein>
<gene>
    <name evidence="7" type="ORF">GKE90_19115</name>
    <name evidence="6" type="ORF">GKE97_26425</name>
</gene>
<dbReference type="Gene3D" id="1.10.10.10">
    <property type="entry name" value="Winged helix-like DNA-binding domain superfamily/Winged helix DNA-binding domain"/>
    <property type="match status" value="1"/>
</dbReference>
<dbReference type="InterPro" id="IPR036388">
    <property type="entry name" value="WH-like_DNA-bd_sf"/>
</dbReference>
<evidence type="ECO:0000313" key="8">
    <source>
        <dbReference type="Proteomes" id="UP000429811"/>
    </source>
</evidence>
<accession>A0A174W7L2</accession>
<comment type="caution">
    <text evidence="7">The sequence shown here is derived from an EMBL/GenBank/DDBJ whole genome shotgun (WGS) entry which is preliminary data.</text>
</comment>
<evidence type="ECO:0000256" key="4">
    <source>
        <dbReference type="ARBA" id="ARBA00023163"/>
    </source>
</evidence>
<dbReference type="Gene3D" id="3.40.190.10">
    <property type="entry name" value="Periplasmic binding protein-like II"/>
    <property type="match status" value="2"/>
</dbReference>
<dbReference type="RefSeq" id="WP_009261324.1">
    <property type="nucleotide sequence ID" value="NZ_CP084007.1"/>
</dbReference>
<name>A0A174W7L2_FLAPL</name>
<dbReference type="EMBL" id="WKPO01000042">
    <property type="protein sequence ID" value="MSB50773.1"/>
    <property type="molecule type" value="Genomic_DNA"/>
</dbReference>
<evidence type="ECO:0000259" key="5">
    <source>
        <dbReference type="PROSITE" id="PS50931"/>
    </source>
</evidence>
<dbReference type="PROSITE" id="PS50931">
    <property type="entry name" value="HTH_LYSR"/>
    <property type="match status" value="1"/>
</dbReference>
<dbReference type="AlphaFoldDB" id="A0A174W7L2"/>
<sequence length="294" mass="34152">MLDFRMDTFLAVCRHRNYTRAAEELNITQPAVTQHIQYLQSYYGVKLFSYQNKRLALTEEGELLRNAALCMLHDEEKLKRDVKDLRLGRRSIRFGATLTIGEYLLPERLAAYMKRNPRVDVHMLVENTQILLRMINDGELDFAVVEGYFRKSEYDYIIWSQEPYVCVCAAAHPLAQAAPRPLSALFGENLILRNQGSGSRDVLERVLEERNHHVGDFRHIVEISDLFVIKELVKADCGITFLYRKAVEKELAEGSLCQVALTDFQISHEFTFLWRKNSAFETELRETSRALWTL</sequence>
<proteinExistence type="inferred from homology"/>
<keyword evidence="3" id="KW-0238">DNA-binding</keyword>
<dbReference type="InterPro" id="IPR000847">
    <property type="entry name" value="LysR_HTH_N"/>
</dbReference>
<feature type="domain" description="HTH lysR-type" evidence="5">
    <location>
        <begin position="1"/>
        <end position="58"/>
    </location>
</feature>
<dbReference type="GO" id="GO:0003700">
    <property type="term" value="F:DNA-binding transcription factor activity"/>
    <property type="evidence" value="ECO:0007669"/>
    <property type="project" value="InterPro"/>
</dbReference>
<evidence type="ECO:0000256" key="3">
    <source>
        <dbReference type="ARBA" id="ARBA00023125"/>
    </source>
</evidence>
<dbReference type="InterPro" id="IPR005119">
    <property type="entry name" value="LysR_subst-bd"/>
</dbReference>
<dbReference type="EMBL" id="WKPR01000063">
    <property type="protein sequence ID" value="MSB22980.1"/>
    <property type="molecule type" value="Genomic_DNA"/>
</dbReference>
<keyword evidence="4" id="KW-0804">Transcription</keyword>
<dbReference type="Proteomes" id="UP000429811">
    <property type="component" value="Unassembled WGS sequence"/>
</dbReference>
<evidence type="ECO:0000313" key="9">
    <source>
        <dbReference type="Proteomes" id="UP000434475"/>
    </source>
</evidence>
<reference evidence="8 9" key="1">
    <citation type="journal article" date="2019" name="Nat. Med.">
        <title>A library of human gut bacterial isolates paired with longitudinal multiomics data enables mechanistic microbiome research.</title>
        <authorList>
            <person name="Poyet M."/>
            <person name="Groussin M."/>
            <person name="Gibbons S.M."/>
            <person name="Avila-Pacheco J."/>
            <person name="Jiang X."/>
            <person name="Kearney S.M."/>
            <person name="Perrotta A.R."/>
            <person name="Berdy B."/>
            <person name="Zhao S."/>
            <person name="Lieberman T.D."/>
            <person name="Swanson P.K."/>
            <person name="Smith M."/>
            <person name="Roesemann S."/>
            <person name="Alexander J.E."/>
            <person name="Rich S.A."/>
            <person name="Livny J."/>
            <person name="Vlamakis H."/>
            <person name="Clish C."/>
            <person name="Bullock K."/>
            <person name="Deik A."/>
            <person name="Scott J."/>
            <person name="Pierce K.A."/>
            <person name="Xavier R.J."/>
            <person name="Alm E.J."/>
        </authorList>
    </citation>
    <scope>NUCLEOTIDE SEQUENCE [LARGE SCALE GENOMIC DNA]</scope>
    <source>
        <strain evidence="6 9">BIOML-A2</strain>
        <strain evidence="7 8">BIOML-A5</strain>
    </source>
</reference>
<dbReference type="Proteomes" id="UP000434475">
    <property type="component" value="Unassembled WGS sequence"/>
</dbReference>
<dbReference type="InterPro" id="IPR036390">
    <property type="entry name" value="WH_DNA-bd_sf"/>
</dbReference>
<evidence type="ECO:0000313" key="6">
    <source>
        <dbReference type="EMBL" id="MSB22980.1"/>
    </source>
</evidence>
<dbReference type="PRINTS" id="PR00039">
    <property type="entry name" value="HTHLYSR"/>
</dbReference>
<dbReference type="Pfam" id="PF03466">
    <property type="entry name" value="LysR_substrate"/>
    <property type="match status" value="1"/>
</dbReference>
<evidence type="ECO:0000313" key="7">
    <source>
        <dbReference type="EMBL" id="MSB50773.1"/>
    </source>
</evidence>